<dbReference type="AlphaFoldDB" id="A0A4U5NVV1"/>
<evidence type="ECO:0000313" key="2">
    <source>
        <dbReference type="EMBL" id="TKR87658.1"/>
    </source>
</evidence>
<keyword evidence="1" id="KW-0812">Transmembrane</keyword>
<dbReference type="Proteomes" id="UP000298663">
    <property type="component" value="Unassembled WGS sequence"/>
</dbReference>
<feature type="transmembrane region" description="Helical" evidence="1">
    <location>
        <begin position="111"/>
        <end position="132"/>
    </location>
</feature>
<organism evidence="2 3">
    <name type="scientific">Steinernema carpocapsae</name>
    <name type="common">Entomopathogenic nematode</name>
    <dbReference type="NCBI Taxonomy" id="34508"/>
    <lineage>
        <taxon>Eukaryota</taxon>
        <taxon>Metazoa</taxon>
        <taxon>Ecdysozoa</taxon>
        <taxon>Nematoda</taxon>
        <taxon>Chromadorea</taxon>
        <taxon>Rhabditida</taxon>
        <taxon>Tylenchina</taxon>
        <taxon>Panagrolaimomorpha</taxon>
        <taxon>Strongyloidoidea</taxon>
        <taxon>Steinernematidae</taxon>
        <taxon>Steinernema</taxon>
    </lineage>
</organism>
<feature type="transmembrane region" description="Helical" evidence="1">
    <location>
        <begin position="30"/>
        <end position="52"/>
    </location>
</feature>
<accession>A0A4U5NVV1</accession>
<name>A0A4U5NVV1_STECR</name>
<evidence type="ECO:0000256" key="1">
    <source>
        <dbReference type="SAM" id="Phobius"/>
    </source>
</evidence>
<sequence>MSSLIVSEEDKKMEAEETPFENVLDYINRVLSAVLPIPLILINLLVIWLSIYKVRPSLSRSFSLHMSIPSLAYSFYLLVWWILSFLNLDQDFSFRTKLNNVSFMDYFTDYVYWWCTYQYRMLAILIIVLTYLSFARPMFYQKVSQDWLAEIQFTDFNKTKHFQADLDPLRTRPHCIHLGRFCSHKNRKPAGLEIF</sequence>
<proteinExistence type="predicted"/>
<keyword evidence="1" id="KW-0472">Membrane</keyword>
<keyword evidence="1" id="KW-1133">Transmembrane helix</keyword>
<feature type="transmembrane region" description="Helical" evidence="1">
    <location>
        <begin position="64"/>
        <end position="83"/>
    </location>
</feature>
<comment type="caution">
    <text evidence="2">The sequence shown here is derived from an EMBL/GenBank/DDBJ whole genome shotgun (WGS) entry which is preliminary data.</text>
</comment>
<reference evidence="2 3" key="2">
    <citation type="journal article" date="2019" name="G3 (Bethesda)">
        <title>Hybrid Assembly of the Genome of the Entomopathogenic Nematode Steinernema carpocapsae Identifies the X-Chromosome.</title>
        <authorList>
            <person name="Serra L."/>
            <person name="Macchietto M."/>
            <person name="Macias-Munoz A."/>
            <person name="McGill C.J."/>
            <person name="Rodriguez I.M."/>
            <person name="Rodriguez B."/>
            <person name="Murad R."/>
            <person name="Mortazavi A."/>
        </authorList>
    </citation>
    <scope>NUCLEOTIDE SEQUENCE [LARGE SCALE GENOMIC DNA]</scope>
    <source>
        <strain evidence="2 3">ALL</strain>
    </source>
</reference>
<protein>
    <submittedName>
        <fullName evidence="2">Uncharacterized protein</fullName>
    </submittedName>
</protein>
<gene>
    <name evidence="2" type="ORF">L596_012024</name>
</gene>
<reference evidence="2 3" key="1">
    <citation type="journal article" date="2015" name="Genome Biol.">
        <title>Comparative genomics of Steinernema reveals deeply conserved gene regulatory networks.</title>
        <authorList>
            <person name="Dillman A.R."/>
            <person name="Macchietto M."/>
            <person name="Porter C.F."/>
            <person name="Rogers A."/>
            <person name="Williams B."/>
            <person name="Antoshechkin I."/>
            <person name="Lee M.M."/>
            <person name="Goodwin Z."/>
            <person name="Lu X."/>
            <person name="Lewis E.E."/>
            <person name="Goodrich-Blair H."/>
            <person name="Stock S.P."/>
            <person name="Adams B.J."/>
            <person name="Sternberg P.W."/>
            <person name="Mortazavi A."/>
        </authorList>
    </citation>
    <scope>NUCLEOTIDE SEQUENCE [LARGE SCALE GENOMIC DNA]</scope>
    <source>
        <strain evidence="2 3">ALL</strain>
    </source>
</reference>
<keyword evidence="3" id="KW-1185">Reference proteome</keyword>
<dbReference type="EMBL" id="AZBU02000003">
    <property type="protein sequence ID" value="TKR87658.1"/>
    <property type="molecule type" value="Genomic_DNA"/>
</dbReference>
<evidence type="ECO:0000313" key="3">
    <source>
        <dbReference type="Proteomes" id="UP000298663"/>
    </source>
</evidence>